<dbReference type="Pfam" id="PF02535">
    <property type="entry name" value="Zip"/>
    <property type="match status" value="1"/>
</dbReference>
<keyword evidence="4" id="KW-0472">Membrane</keyword>
<keyword evidence="2" id="KW-0812">Transmembrane</keyword>
<evidence type="ECO:0000256" key="1">
    <source>
        <dbReference type="ARBA" id="ARBA00004141"/>
    </source>
</evidence>
<dbReference type="Gramene" id="AET6Gv20416600.1">
    <property type="protein sequence ID" value="AET6Gv20416600.1"/>
    <property type="gene ID" value="AET6Gv20416600"/>
</dbReference>
<dbReference type="Proteomes" id="UP000015105">
    <property type="component" value="Chromosome 6D"/>
</dbReference>
<evidence type="ECO:0000256" key="3">
    <source>
        <dbReference type="ARBA" id="ARBA00022989"/>
    </source>
</evidence>
<evidence type="ECO:0000313" key="6">
    <source>
        <dbReference type="Proteomes" id="UP000015105"/>
    </source>
</evidence>
<dbReference type="GO" id="GO:0016020">
    <property type="term" value="C:membrane"/>
    <property type="evidence" value="ECO:0007669"/>
    <property type="project" value="UniProtKB-SubCell"/>
</dbReference>
<evidence type="ECO:0000256" key="4">
    <source>
        <dbReference type="ARBA" id="ARBA00023136"/>
    </source>
</evidence>
<name>A0A453NLZ0_AEGTS</name>
<dbReference type="GO" id="GO:0046873">
    <property type="term" value="F:metal ion transmembrane transporter activity"/>
    <property type="evidence" value="ECO:0007669"/>
    <property type="project" value="InterPro"/>
</dbReference>
<organism evidence="5 6">
    <name type="scientific">Aegilops tauschii subsp. strangulata</name>
    <name type="common">Goatgrass</name>
    <dbReference type="NCBI Taxonomy" id="200361"/>
    <lineage>
        <taxon>Eukaryota</taxon>
        <taxon>Viridiplantae</taxon>
        <taxon>Streptophyta</taxon>
        <taxon>Embryophyta</taxon>
        <taxon>Tracheophyta</taxon>
        <taxon>Spermatophyta</taxon>
        <taxon>Magnoliopsida</taxon>
        <taxon>Liliopsida</taxon>
        <taxon>Poales</taxon>
        <taxon>Poaceae</taxon>
        <taxon>BOP clade</taxon>
        <taxon>Pooideae</taxon>
        <taxon>Triticodae</taxon>
        <taxon>Triticeae</taxon>
        <taxon>Triticinae</taxon>
        <taxon>Aegilops</taxon>
    </lineage>
</organism>
<comment type="subcellular location">
    <subcellularLocation>
        <location evidence="1">Membrane</location>
        <topology evidence="1">Multi-pass membrane protein</topology>
    </subcellularLocation>
</comment>
<reference evidence="6" key="2">
    <citation type="journal article" date="2017" name="Nat. Plants">
        <title>The Aegilops tauschii genome reveals multiple impacts of transposons.</title>
        <authorList>
            <person name="Zhao G."/>
            <person name="Zou C."/>
            <person name="Li K."/>
            <person name="Wang K."/>
            <person name="Li T."/>
            <person name="Gao L."/>
            <person name="Zhang X."/>
            <person name="Wang H."/>
            <person name="Yang Z."/>
            <person name="Liu X."/>
            <person name="Jiang W."/>
            <person name="Mao L."/>
            <person name="Kong X."/>
            <person name="Jiao Y."/>
            <person name="Jia J."/>
        </authorList>
    </citation>
    <scope>NUCLEOTIDE SEQUENCE [LARGE SCALE GENOMIC DNA]</scope>
    <source>
        <strain evidence="6">cv. AL8/78</strain>
    </source>
</reference>
<proteinExistence type="predicted"/>
<evidence type="ECO:0000256" key="2">
    <source>
        <dbReference type="ARBA" id="ARBA00022692"/>
    </source>
</evidence>
<reference evidence="5" key="4">
    <citation type="submission" date="2019-03" db="UniProtKB">
        <authorList>
            <consortium name="EnsemblPlants"/>
        </authorList>
    </citation>
    <scope>IDENTIFICATION</scope>
</reference>
<dbReference type="AlphaFoldDB" id="A0A453NLZ0"/>
<accession>A0A453NLZ0</accession>
<reference evidence="6" key="1">
    <citation type="journal article" date="2014" name="Science">
        <title>Ancient hybridizations among the ancestral genomes of bread wheat.</title>
        <authorList>
            <consortium name="International Wheat Genome Sequencing Consortium,"/>
            <person name="Marcussen T."/>
            <person name="Sandve S.R."/>
            <person name="Heier L."/>
            <person name="Spannagl M."/>
            <person name="Pfeifer M."/>
            <person name="Jakobsen K.S."/>
            <person name="Wulff B.B."/>
            <person name="Steuernagel B."/>
            <person name="Mayer K.F."/>
            <person name="Olsen O.A."/>
        </authorList>
    </citation>
    <scope>NUCLEOTIDE SEQUENCE [LARGE SCALE GENOMIC DNA]</scope>
    <source>
        <strain evidence="6">cv. AL8/78</strain>
    </source>
</reference>
<evidence type="ECO:0000313" key="5">
    <source>
        <dbReference type="EnsemblPlants" id="AET6Gv20416600.1"/>
    </source>
</evidence>
<protein>
    <recommendedName>
        <fullName evidence="7">Zinc transporter ZTP29</fullName>
    </recommendedName>
</protein>
<keyword evidence="3" id="KW-1133">Transmembrane helix</keyword>
<keyword evidence="6" id="KW-1185">Reference proteome</keyword>
<dbReference type="InterPro" id="IPR003689">
    <property type="entry name" value="ZIP"/>
</dbReference>
<evidence type="ECO:0008006" key="7">
    <source>
        <dbReference type="Google" id="ProtNLM"/>
    </source>
</evidence>
<reference evidence="5" key="5">
    <citation type="journal article" date="2021" name="G3 (Bethesda)">
        <title>Aegilops tauschii genome assembly Aet v5.0 features greater sequence contiguity and improved annotation.</title>
        <authorList>
            <person name="Wang L."/>
            <person name="Zhu T."/>
            <person name="Rodriguez J.C."/>
            <person name="Deal K.R."/>
            <person name="Dubcovsky J."/>
            <person name="McGuire P.E."/>
            <person name="Lux T."/>
            <person name="Spannagl M."/>
            <person name="Mayer K.F.X."/>
            <person name="Baldrich P."/>
            <person name="Meyers B.C."/>
            <person name="Huo N."/>
            <person name="Gu Y.Q."/>
            <person name="Zhou H."/>
            <person name="Devos K.M."/>
            <person name="Bennetzen J.L."/>
            <person name="Unver T."/>
            <person name="Budak H."/>
            <person name="Gulick P.J."/>
            <person name="Galiba G."/>
            <person name="Kalapos B."/>
            <person name="Nelson D.R."/>
            <person name="Li P."/>
            <person name="You F.M."/>
            <person name="Luo M.C."/>
            <person name="Dvorak J."/>
        </authorList>
    </citation>
    <scope>NUCLEOTIDE SEQUENCE [LARGE SCALE GENOMIC DNA]</scope>
    <source>
        <strain evidence="5">cv. AL8/78</strain>
    </source>
</reference>
<dbReference type="EnsemblPlants" id="AET6Gv20416600.1">
    <property type="protein sequence ID" value="AET6Gv20416600.1"/>
    <property type="gene ID" value="AET6Gv20416600"/>
</dbReference>
<reference evidence="5" key="3">
    <citation type="journal article" date="2017" name="Nature">
        <title>Genome sequence of the progenitor of the wheat D genome Aegilops tauschii.</title>
        <authorList>
            <person name="Luo M.C."/>
            <person name="Gu Y.Q."/>
            <person name="Puiu D."/>
            <person name="Wang H."/>
            <person name="Twardziok S.O."/>
            <person name="Deal K.R."/>
            <person name="Huo N."/>
            <person name="Zhu T."/>
            <person name="Wang L."/>
            <person name="Wang Y."/>
            <person name="McGuire P.E."/>
            <person name="Liu S."/>
            <person name="Long H."/>
            <person name="Ramasamy R.K."/>
            <person name="Rodriguez J.C."/>
            <person name="Van S.L."/>
            <person name="Yuan L."/>
            <person name="Wang Z."/>
            <person name="Xia Z."/>
            <person name="Xiao L."/>
            <person name="Anderson O.D."/>
            <person name="Ouyang S."/>
            <person name="Liang Y."/>
            <person name="Zimin A.V."/>
            <person name="Pertea G."/>
            <person name="Qi P."/>
            <person name="Bennetzen J.L."/>
            <person name="Dai X."/>
            <person name="Dawson M.W."/>
            <person name="Muller H.G."/>
            <person name="Kugler K."/>
            <person name="Rivarola-Duarte L."/>
            <person name="Spannagl M."/>
            <person name="Mayer K.F.X."/>
            <person name="Lu F.H."/>
            <person name="Bevan M.W."/>
            <person name="Leroy P."/>
            <person name="Li P."/>
            <person name="You F.M."/>
            <person name="Sun Q."/>
            <person name="Liu Z."/>
            <person name="Lyons E."/>
            <person name="Wicker T."/>
            <person name="Salzberg S.L."/>
            <person name="Devos K.M."/>
            <person name="Dvorak J."/>
        </authorList>
    </citation>
    <scope>NUCLEOTIDE SEQUENCE [LARGE SCALE GENOMIC DNA]</scope>
    <source>
        <strain evidence="5">cv. AL8/78</strain>
    </source>
</reference>
<sequence length="75" mass="8068">MMKKHRRQVLFSGIITAVGISLHNFPEGMAVFLGSVKGLRVGVNLAFAIALHNIPEGGCCSSATLFCYQKQMASI</sequence>